<geneLocation type="plasmid" evidence="5 6">
    <name>pHTUR01</name>
</geneLocation>
<dbReference type="SUPFAM" id="SSF102215">
    <property type="entry name" value="Creatininase"/>
    <property type="match status" value="1"/>
</dbReference>
<sequence length="260" mass="27782">MTHLEVEALTECTWRDVETAIDDGRTTVIVPIGATEQHGPHLPLRTDTTIGDAIAERLANRLGDALVGPAIPFGPSREHEAFPGTVSISPRTLRTLLGDYVASLERSGFERVVLLPSHGGSFASVAAAHPELACSHDVDVVAIDDLGRYLELLNEGLDRAGIDHREPVVHAGAVETAVMLAVDPDAVRADRAPDGYDGPVSAAKLYRDGIDAYSPNGVLGDARPATADVGETILEHVVDAYAAEVRDEFEALRRDSREVE</sequence>
<evidence type="ECO:0000256" key="4">
    <source>
        <dbReference type="ARBA" id="ARBA00022833"/>
    </source>
</evidence>
<dbReference type="GO" id="GO:0009231">
    <property type="term" value="P:riboflavin biosynthetic process"/>
    <property type="evidence" value="ECO:0007669"/>
    <property type="project" value="TreeGrafter"/>
</dbReference>
<dbReference type="RefSeq" id="WP_012944970.1">
    <property type="nucleotide sequence ID" value="NC_013744.1"/>
</dbReference>
<dbReference type="GO" id="GO:0046872">
    <property type="term" value="F:metal ion binding"/>
    <property type="evidence" value="ECO:0007669"/>
    <property type="project" value="UniProtKB-KW"/>
</dbReference>
<evidence type="ECO:0000313" key="5">
    <source>
        <dbReference type="EMBL" id="ADB62726.1"/>
    </source>
</evidence>
<keyword evidence="6" id="KW-1185">Reference proteome</keyword>
<evidence type="ECO:0000313" key="6">
    <source>
        <dbReference type="Proteomes" id="UP000001903"/>
    </source>
</evidence>
<dbReference type="GO" id="GO:0016811">
    <property type="term" value="F:hydrolase activity, acting on carbon-nitrogen (but not peptide) bonds, in linear amides"/>
    <property type="evidence" value="ECO:0007669"/>
    <property type="project" value="TreeGrafter"/>
</dbReference>
<dbReference type="Proteomes" id="UP000001903">
    <property type="component" value="Plasmid pHTUR01"/>
</dbReference>
<dbReference type="InterPro" id="IPR003785">
    <property type="entry name" value="Creatininase/forma_Hydrolase"/>
</dbReference>
<gene>
    <name evidence="5" type="ordered locus">Htur_3867</name>
</gene>
<dbReference type="AlphaFoldDB" id="D2S029"/>
<dbReference type="EMBL" id="CP001861">
    <property type="protein sequence ID" value="ADB62726.1"/>
    <property type="molecule type" value="Genomic_DNA"/>
</dbReference>
<reference evidence="5 6" key="1">
    <citation type="journal article" date="2010" name="Stand. Genomic Sci.">
        <title>Complete genome sequence of Haloterrigena turkmenica type strain (4k).</title>
        <authorList>
            <person name="Saunders E."/>
            <person name="Tindall B.J."/>
            <person name="Fahnrich R."/>
            <person name="Lapidus A."/>
            <person name="Copeland A."/>
            <person name="Del Rio T.G."/>
            <person name="Lucas S."/>
            <person name="Chen F."/>
            <person name="Tice H."/>
            <person name="Cheng J.F."/>
            <person name="Han C."/>
            <person name="Detter J.C."/>
            <person name="Bruce D."/>
            <person name="Goodwin L."/>
            <person name="Chain P."/>
            <person name="Pitluck S."/>
            <person name="Pati A."/>
            <person name="Ivanova N."/>
            <person name="Mavromatis K."/>
            <person name="Chen A."/>
            <person name="Palaniappan K."/>
            <person name="Land M."/>
            <person name="Hauser L."/>
            <person name="Chang Y.J."/>
            <person name="Jeffries C.D."/>
            <person name="Brettin T."/>
            <person name="Rohde M."/>
            <person name="Goker M."/>
            <person name="Bristow J."/>
            <person name="Eisen J.A."/>
            <person name="Markowitz V."/>
            <person name="Hugenholtz P."/>
            <person name="Klenk H.P."/>
            <person name="Kyrpides N.C."/>
        </authorList>
    </citation>
    <scope>NUCLEOTIDE SEQUENCE [LARGE SCALE GENOMIC DNA]</scope>
    <source>
        <strain evidence="6">ATCC 51198 / DSM 5511 / JCM 9101 / NCIMB 13204 / VKM B-1734 / 4k</strain>
    </source>
</reference>
<evidence type="ECO:0000256" key="2">
    <source>
        <dbReference type="ARBA" id="ARBA00022723"/>
    </source>
</evidence>
<keyword evidence="2" id="KW-0479">Metal-binding</keyword>
<name>D2S029_HALTV</name>
<proteinExistence type="predicted"/>
<dbReference type="KEGG" id="htu:Htur_3867"/>
<accession>D2S029</accession>
<dbReference type="HOGENOM" id="CLU_055029_3_1_2"/>
<evidence type="ECO:0000256" key="1">
    <source>
        <dbReference type="ARBA" id="ARBA00001947"/>
    </source>
</evidence>
<keyword evidence="3" id="KW-0378">Hydrolase</keyword>
<dbReference type="Gene3D" id="3.40.50.10310">
    <property type="entry name" value="Creatininase"/>
    <property type="match status" value="1"/>
</dbReference>
<dbReference type="PANTHER" id="PTHR35005:SF1">
    <property type="entry name" value="2-AMINO-5-FORMYLAMINO-6-RIBOSYLAMINOPYRIMIDIN-4(3H)-ONE 5'-MONOPHOSPHATE DEFORMYLASE"/>
    <property type="match status" value="1"/>
</dbReference>
<dbReference type="NCBIfam" id="TIGR03964">
    <property type="entry name" value="mycofact_creat"/>
    <property type="match status" value="1"/>
</dbReference>
<comment type="cofactor">
    <cofactor evidence="1">
        <name>Zn(2+)</name>
        <dbReference type="ChEBI" id="CHEBI:29105"/>
    </cofactor>
</comment>
<dbReference type="PANTHER" id="PTHR35005">
    <property type="entry name" value="3-DEHYDRO-SCYLLO-INOSOSE HYDROLASE"/>
    <property type="match status" value="1"/>
</dbReference>
<dbReference type="InterPro" id="IPR024087">
    <property type="entry name" value="Creatininase-like_sf"/>
</dbReference>
<organism evidence="5 6">
    <name type="scientific">Haloterrigena turkmenica (strain ATCC 51198 / DSM 5511 / JCM 9101 / NCIMB 13204 / VKM B-1734 / 4k)</name>
    <name type="common">Halococcus turkmenicus</name>
    <dbReference type="NCBI Taxonomy" id="543526"/>
    <lineage>
        <taxon>Archaea</taxon>
        <taxon>Methanobacteriati</taxon>
        <taxon>Methanobacteriota</taxon>
        <taxon>Stenosarchaea group</taxon>
        <taxon>Halobacteria</taxon>
        <taxon>Halobacteriales</taxon>
        <taxon>Natrialbaceae</taxon>
        <taxon>Haloterrigena</taxon>
    </lineage>
</organism>
<dbReference type="InterPro" id="IPR023871">
    <property type="entry name" value="MftE"/>
</dbReference>
<keyword evidence="5" id="KW-0614">Plasmid</keyword>
<dbReference type="GeneID" id="8744495"/>
<dbReference type="Pfam" id="PF02633">
    <property type="entry name" value="Creatininase"/>
    <property type="match status" value="1"/>
</dbReference>
<evidence type="ECO:0000256" key="3">
    <source>
        <dbReference type="ARBA" id="ARBA00022801"/>
    </source>
</evidence>
<keyword evidence="4" id="KW-0862">Zinc</keyword>
<protein>
    <submittedName>
        <fullName evidence="5">Creatininase</fullName>
    </submittedName>
</protein>
<dbReference type="OrthoDB" id="46121at2157"/>